<reference evidence="4" key="1">
    <citation type="submission" date="2025-08" db="UniProtKB">
        <authorList>
            <consortium name="RefSeq"/>
        </authorList>
    </citation>
    <scope>IDENTIFICATION</scope>
    <source>
        <tissue evidence="4">Kidney</tissue>
    </source>
</reference>
<protein>
    <submittedName>
        <fullName evidence="4">Coiled-coil domain-containing protein 27</fullName>
    </submittedName>
</protein>
<dbReference type="KEGG" id="pvp:105299200"/>
<gene>
    <name evidence="4" type="primary">CCDC27</name>
</gene>
<accession>A0A6P6CYY3</accession>
<feature type="coiled-coil region" evidence="1">
    <location>
        <begin position="319"/>
        <end position="360"/>
    </location>
</feature>
<keyword evidence="1" id="KW-0175">Coiled coil</keyword>
<dbReference type="PANTHER" id="PTHR18853:SF9">
    <property type="entry name" value="COILED-COIL DOMAIN-CONTAINING PROTEIN 27"/>
    <property type="match status" value="1"/>
</dbReference>
<feature type="region of interest" description="Disordered" evidence="2">
    <location>
        <begin position="202"/>
        <end position="230"/>
    </location>
</feature>
<dbReference type="InterPro" id="IPR052642">
    <property type="entry name" value="CC-FHA_domain"/>
</dbReference>
<feature type="coiled-coil region" evidence="1">
    <location>
        <begin position="481"/>
        <end position="557"/>
    </location>
</feature>
<evidence type="ECO:0000256" key="2">
    <source>
        <dbReference type="SAM" id="MobiDB-lite"/>
    </source>
</evidence>
<name>A0A6P6CYY3_PTEVA</name>
<evidence type="ECO:0000256" key="1">
    <source>
        <dbReference type="SAM" id="Coils"/>
    </source>
</evidence>
<dbReference type="Proteomes" id="UP000515202">
    <property type="component" value="Unplaced"/>
</dbReference>
<dbReference type="CTD" id="148870"/>
<evidence type="ECO:0000313" key="3">
    <source>
        <dbReference type="Proteomes" id="UP000515202"/>
    </source>
</evidence>
<feature type="compositionally biased region" description="Acidic residues" evidence="2">
    <location>
        <begin position="413"/>
        <end position="423"/>
    </location>
</feature>
<evidence type="ECO:0000313" key="4">
    <source>
        <dbReference type="RefSeq" id="XP_023392756.1"/>
    </source>
</evidence>
<keyword evidence="3" id="KW-1185">Reference proteome</keyword>
<dbReference type="PANTHER" id="PTHR18853">
    <property type="entry name" value="FORKHEAD-ASSOCIATED DOMAIN-CONTAINING PROTEIN 1-RELATED"/>
    <property type="match status" value="1"/>
</dbReference>
<dbReference type="OrthoDB" id="9949340at2759"/>
<sequence length="634" mass="71236">MEVVKDDPGERRDKTTRLPPSRRADATPSRPKSDRVFAVETHEVLLKCDCGGRAFLTQRPDPWAEAHTRQPQRQPPAYRPWYVRQRVRWCPERRLPQVRQSDVKQDSSPEDTSFMLEVESLRKMFLQRPDCPQFCTRATSMSHYDGNVGSTPSPGEGTHLFVEIKLAWSISSGRPSSGQESHGERSPFILLGFLKKRNENACPGGPGRRASVVTSRHPSPPAGSATAVTSPQEVCVGSEAWKVTKDSPSSRNGSDTQVDGHLLPFSKSACEFHYLRKKSESQTWSPVTGSPVLAQSHMKKRIPWYISVIHEKDHCLSSLGEEVRRLSELEVQVQKKDEEILALQEEREALRKQLQCLLKGKGQAGKGGWHSYLACSWPPAFPWGRPQALPDAPSFSQTQEEYAAADRGRDLEAGGEEEEGLAGEDERPAEDGAQGRAGGQAAVPGDGDGDQLEQGDLEEEKEELGDQDSSRRACSLDEAFEEELMAQLEEYEQVIQDFQAELESTRTRYSLATGAILSLQRQVDFQESQLQKVNTENELLQKELRERKQQLQAMTDKFSNIREDKKQQEVTGLTEKDNLILRQPRRLACLFQRIISERTDYYNQLKQKGVKVPPLQQSEILSSASKSKKATASK</sequence>
<feature type="compositionally biased region" description="Basic and acidic residues" evidence="2">
    <location>
        <begin position="1"/>
        <end position="16"/>
    </location>
</feature>
<dbReference type="AlphaFoldDB" id="A0A6P6CYY3"/>
<feature type="region of interest" description="Disordered" evidence="2">
    <location>
        <begin position="386"/>
        <end position="472"/>
    </location>
</feature>
<dbReference type="GeneID" id="105299200"/>
<proteinExistence type="predicted"/>
<feature type="region of interest" description="Disordered" evidence="2">
    <location>
        <begin position="1"/>
        <end position="35"/>
    </location>
</feature>
<organism evidence="3 4">
    <name type="scientific">Pteropus vampyrus</name>
    <name type="common">Large flying fox</name>
    <dbReference type="NCBI Taxonomy" id="132908"/>
    <lineage>
        <taxon>Eukaryota</taxon>
        <taxon>Metazoa</taxon>
        <taxon>Chordata</taxon>
        <taxon>Craniata</taxon>
        <taxon>Vertebrata</taxon>
        <taxon>Euteleostomi</taxon>
        <taxon>Mammalia</taxon>
        <taxon>Eutheria</taxon>
        <taxon>Laurasiatheria</taxon>
        <taxon>Chiroptera</taxon>
        <taxon>Yinpterochiroptera</taxon>
        <taxon>Pteropodoidea</taxon>
        <taxon>Pteropodidae</taxon>
        <taxon>Pteropodinae</taxon>
        <taxon>Pteropus</taxon>
    </lineage>
</organism>
<feature type="compositionally biased region" description="Acidic residues" evidence="2">
    <location>
        <begin position="447"/>
        <end position="466"/>
    </location>
</feature>
<dbReference type="RefSeq" id="XP_023392756.1">
    <property type="nucleotide sequence ID" value="XM_023536988.1"/>
</dbReference>